<keyword evidence="4" id="KW-0501">Molybdenum cofactor biosynthesis</keyword>
<dbReference type="SUPFAM" id="SSF63867">
    <property type="entry name" value="MoeA C-terminal domain-like"/>
    <property type="match status" value="1"/>
</dbReference>
<dbReference type="CDD" id="cd00887">
    <property type="entry name" value="MoeA"/>
    <property type="match status" value="1"/>
</dbReference>
<evidence type="ECO:0000259" key="5">
    <source>
        <dbReference type="SMART" id="SM00852"/>
    </source>
</evidence>
<evidence type="ECO:0000256" key="1">
    <source>
        <dbReference type="ARBA" id="ARBA00002901"/>
    </source>
</evidence>
<gene>
    <name evidence="6" type="primary">moeA</name>
    <name evidence="6" type="ORF">KS4_35940</name>
</gene>
<dbReference type="SMART" id="SM00852">
    <property type="entry name" value="MoCF_biosynth"/>
    <property type="match status" value="1"/>
</dbReference>
<dbReference type="Gene3D" id="3.40.980.10">
    <property type="entry name" value="MoaB/Mog-like domain"/>
    <property type="match status" value="1"/>
</dbReference>
<sequence>MNTTPSGKSLLSYDWVISLIQQTLSARPTQTTSLCTSLHRILREPIHADRDLPPFNRATMDGFAIHSADYKPNHPYTVLTDLPAGEMPSKHINLSSGVISIATGAAVPATYDAVIPIESATVHHDSVQFHTESITPFQNIHQRAADATSGQQIIPPNIQLSPHHLAIAASVGHASLRTAKQPRISIFTTGNEVQSPDTETAVLQPMHIRNANLPMLASLISTQACHLSHQEHLPDHTEVMTEAILKASHTSDLIITAGSISVGKHDHIAQILEKLGYNPVFQGLAVQPGKPTALFHNTDPHAHPPVLCLPGNPVSALAAFHLIAIPILNHLQSNPSPLPWQRVWSTESITPNPKREMFRAVKFIGDTRDQIQLIPWHTSGDIVHTALADGIIRVPLQQQSIPPGSPLPFLPIA</sequence>
<proteinExistence type="inferred from homology"/>
<dbReference type="OrthoDB" id="9804758at2"/>
<organism evidence="6 7">
    <name type="scientific">Poriferisphaera corsica</name>
    <dbReference type="NCBI Taxonomy" id="2528020"/>
    <lineage>
        <taxon>Bacteria</taxon>
        <taxon>Pseudomonadati</taxon>
        <taxon>Planctomycetota</taxon>
        <taxon>Phycisphaerae</taxon>
        <taxon>Phycisphaerales</taxon>
        <taxon>Phycisphaeraceae</taxon>
        <taxon>Poriferisphaera</taxon>
    </lineage>
</organism>
<evidence type="ECO:0000256" key="4">
    <source>
        <dbReference type="RuleBase" id="RU365090"/>
    </source>
</evidence>
<dbReference type="EC" id="2.10.1.1" evidence="4"/>
<dbReference type="InterPro" id="IPR005110">
    <property type="entry name" value="MoeA_linker/N"/>
</dbReference>
<evidence type="ECO:0000313" key="7">
    <source>
        <dbReference type="Proteomes" id="UP000317369"/>
    </source>
</evidence>
<keyword evidence="4 6" id="KW-0808">Transferase</keyword>
<dbReference type="PANTHER" id="PTHR10192:SF5">
    <property type="entry name" value="GEPHYRIN"/>
    <property type="match status" value="1"/>
</dbReference>
<dbReference type="RefSeq" id="WP_145080969.1">
    <property type="nucleotide sequence ID" value="NZ_CP036425.1"/>
</dbReference>
<feature type="domain" description="MoaB/Mog" evidence="5">
    <location>
        <begin position="185"/>
        <end position="330"/>
    </location>
</feature>
<dbReference type="PANTHER" id="PTHR10192">
    <property type="entry name" value="MOLYBDOPTERIN BIOSYNTHESIS PROTEIN"/>
    <property type="match status" value="1"/>
</dbReference>
<evidence type="ECO:0000256" key="3">
    <source>
        <dbReference type="ARBA" id="ARBA00047317"/>
    </source>
</evidence>
<reference evidence="6 7" key="1">
    <citation type="submission" date="2019-02" db="EMBL/GenBank/DDBJ databases">
        <title>Deep-cultivation of Planctomycetes and their phenomic and genomic characterization uncovers novel biology.</title>
        <authorList>
            <person name="Wiegand S."/>
            <person name="Jogler M."/>
            <person name="Boedeker C."/>
            <person name="Pinto D."/>
            <person name="Vollmers J."/>
            <person name="Rivas-Marin E."/>
            <person name="Kohn T."/>
            <person name="Peeters S.H."/>
            <person name="Heuer A."/>
            <person name="Rast P."/>
            <person name="Oberbeckmann S."/>
            <person name="Bunk B."/>
            <person name="Jeske O."/>
            <person name="Meyerdierks A."/>
            <person name="Storesund J.E."/>
            <person name="Kallscheuer N."/>
            <person name="Luecker S."/>
            <person name="Lage O.M."/>
            <person name="Pohl T."/>
            <person name="Merkel B.J."/>
            <person name="Hornburger P."/>
            <person name="Mueller R.-W."/>
            <person name="Bruemmer F."/>
            <person name="Labrenz M."/>
            <person name="Spormann A.M."/>
            <person name="Op den Camp H."/>
            <person name="Overmann J."/>
            <person name="Amann R."/>
            <person name="Jetten M.S.M."/>
            <person name="Mascher T."/>
            <person name="Medema M.H."/>
            <person name="Devos D.P."/>
            <person name="Kaster A.-K."/>
            <person name="Ovreas L."/>
            <person name="Rohde M."/>
            <person name="Galperin M.Y."/>
            <person name="Jogler C."/>
        </authorList>
    </citation>
    <scope>NUCLEOTIDE SEQUENCE [LARGE SCALE GENOMIC DNA]</scope>
    <source>
        <strain evidence="6 7">KS4</strain>
    </source>
</reference>
<comment type="function">
    <text evidence="1 4">Catalyzes the insertion of molybdate into adenylated molybdopterin with the concomitant release of AMP.</text>
</comment>
<dbReference type="GO" id="GO:0006777">
    <property type="term" value="P:Mo-molybdopterin cofactor biosynthetic process"/>
    <property type="evidence" value="ECO:0007669"/>
    <property type="project" value="UniProtKB-UniRule"/>
</dbReference>
<protein>
    <recommendedName>
        <fullName evidence="4">Molybdopterin molybdenumtransferase</fullName>
        <ecNumber evidence="4">2.10.1.1</ecNumber>
    </recommendedName>
</protein>
<keyword evidence="7" id="KW-1185">Reference proteome</keyword>
<accession>A0A517YZ54</accession>
<dbReference type="UniPathway" id="UPA00344"/>
<comment type="pathway">
    <text evidence="4">Cofactor biosynthesis; molybdopterin biosynthesis.</text>
</comment>
<comment type="cofactor">
    <cofactor evidence="4">
        <name>Mg(2+)</name>
        <dbReference type="ChEBI" id="CHEBI:18420"/>
    </cofactor>
</comment>
<evidence type="ECO:0000313" key="6">
    <source>
        <dbReference type="EMBL" id="QDU35511.1"/>
    </source>
</evidence>
<dbReference type="AlphaFoldDB" id="A0A517YZ54"/>
<keyword evidence="4" id="KW-0500">Molybdenum</keyword>
<dbReference type="InterPro" id="IPR001453">
    <property type="entry name" value="MoaB/Mog_dom"/>
</dbReference>
<dbReference type="InterPro" id="IPR036688">
    <property type="entry name" value="MoeA_C_domain_IV_sf"/>
</dbReference>
<dbReference type="InterPro" id="IPR036425">
    <property type="entry name" value="MoaB/Mog-like_dom_sf"/>
</dbReference>
<dbReference type="Pfam" id="PF03453">
    <property type="entry name" value="MoeA_N"/>
    <property type="match status" value="1"/>
</dbReference>
<keyword evidence="4" id="KW-0479">Metal-binding</keyword>
<dbReference type="SUPFAM" id="SSF63882">
    <property type="entry name" value="MoeA N-terminal region -like"/>
    <property type="match status" value="1"/>
</dbReference>
<dbReference type="InterPro" id="IPR036135">
    <property type="entry name" value="MoeA_linker/N_sf"/>
</dbReference>
<dbReference type="InterPro" id="IPR038987">
    <property type="entry name" value="MoeA-like"/>
</dbReference>
<evidence type="ECO:0000256" key="2">
    <source>
        <dbReference type="ARBA" id="ARBA00010763"/>
    </source>
</evidence>
<keyword evidence="4" id="KW-0460">Magnesium</keyword>
<comment type="similarity">
    <text evidence="2 4">Belongs to the MoeA family.</text>
</comment>
<dbReference type="SUPFAM" id="SSF53218">
    <property type="entry name" value="Molybdenum cofactor biosynthesis proteins"/>
    <property type="match status" value="1"/>
</dbReference>
<dbReference type="Gene3D" id="3.90.105.10">
    <property type="entry name" value="Molybdopterin biosynthesis moea protein, domain 2"/>
    <property type="match status" value="1"/>
</dbReference>
<dbReference type="Gene3D" id="2.170.190.11">
    <property type="entry name" value="Molybdopterin biosynthesis moea protein, domain 3"/>
    <property type="match status" value="1"/>
</dbReference>
<dbReference type="EMBL" id="CP036425">
    <property type="protein sequence ID" value="QDU35511.1"/>
    <property type="molecule type" value="Genomic_DNA"/>
</dbReference>
<comment type="catalytic activity">
    <reaction evidence="3">
        <text>adenylyl-molybdopterin + molybdate = Mo-molybdopterin + AMP + H(+)</text>
        <dbReference type="Rhea" id="RHEA:35047"/>
        <dbReference type="ChEBI" id="CHEBI:15378"/>
        <dbReference type="ChEBI" id="CHEBI:36264"/>
        <dbReference type="ChEBI" id="CHEBI:62727"/>
        <dbReference type="ChEBI" id="CHEBI:71302"/>
        <dbReference type="ChEBI" id="CHEBI:456215"/>
        <dbReference type="EC" id="2.10.1.1"/>
    </reaction>
</comment>
<dbReference type="GO" id="GO:0046872">
    <property type="term" value="F:metal ion binding"/>
    <property type="evidence" value="ECO:0007669"/>
    <property type="project" value="UniProtKB-UniRule"/>
</dbReference>
<dbReference type="Proteomes" id="UP000317369">
    <property type="component" value="Chromosome"/>
</dbReference>
<dbReference type="GO" id="GO:0005829">
    <property type="term" value="C:cytosol"/>
    <property type="evidence" value="ECO:0007669"/>
    <property type="project" value="TreeGrafter"/>
</dbReference>
<name>A0A517YZ54_9BACT</name>
<dbReference type="KEGG" id="pcor:KS4_35940"/>
<dbReference type="Pfam" id="PF00994">
    <property type="entry name" value="MoCF_biosynth"/>
    <property type="match status" value="1"/>
</dbReference>
<dbReference type="GO" id="GO:0061599">
    <property type="term" value="F:molybdopterin molybdotransferase activity"/>
    <property type="evidence" value="ECO:0007669"/>
    <property type="project" value="UniProtKB-UniRule"/>
</dbReference>
<dbReference type="Gene3D" id="2.40.340.10">
    <property type="entry name" value="MoeA, C-terminal, domain IV"/>
    <property type="match status" value="1"/>
</dbReference>